<dbReference type="CDD" id="cd02412">
    <property type="entry name" value="KH-II_30S_S3"/>
    <property type="match status" value="1"/>
</dbReference>
<sequence>MGQKVHPVGFRLGITKKHQSQWFTSSKNYPILTEQDRFLRTTLFEKYREAGISSIQIERKMHQIWITLLTSNPRILIGKGENNLDIIRTDLQGKLEKYTLNSILTQPRFHFFQKDYLERPSEIALFVKKLRNPDADVTVIAQFLVDQLEQRTPFRRAIRQAIQKAKRQKVQGIKIQISGRLNGAEIARTEWVREGRVPLQTLRANIDYCYTTAKTIYGLLGIKIWIFQGDEKSALRG</sequence>
<dbReference type="PROSITE" id="PS50823">
    <property type="entry name" value="KH_TYPE_2"/>
    <property type="match status" value="1"/>
</dbReference>
<dbReference type="GO" id="GO:0006412">
    <property type="term" value="P:translation"/>
    <property type="evidence" value="ECO:0007669"/>
    <property type="project" value="InterPro"/>
</dbReference>
<dbReference type="HAMAP" id="MF_01309_B">
    <property type="entry name" value="Ribosomal_uS3_B"/>
    <property type="match status" value="1"/>
</dbReference>
<accession>A0A142BY92</accession>
<dbReference type="InterPro" id="IPR001351">
    <property type="entry name" value="Ribosomal_uS3_C"/>
</dbReference>
<keyword evidence="2" id="KW-0699">rRNA-binding</keyword>
<dbReference type="InterPro" id="IPR005704">
    <property type="entry name" value="Ribosomal_uS3_bac-typ"/>
</dbReference>
<dbReference type="Pfam" id="PF07650">
    <property type="entry name" value="KH_2"/>
    <property type="match status" value="1"/>
</dbReference>
<organism evidence="10">
    <name type="scientific">Scherffelia dubia</name>
    <name type="common">Green alga</name>
    <name type="synonym">Chlamydomonas dubia</name>
    <dbReference type="NCBI Taxonomy" id="3190"/>
    <lineage>
        <taxon>Eukaryota</taxon>
        <taxon>Viridiplantae</taxon>
        <taxon>Chlorophyta</taxon>
        <taxon>core chlorophytes</taxon>
        <taxon>Chlorodendrophyceae</taxon>
        <taxon>Chlorodendrales</taxon>
        <taxon>Chlorodendraceae</taxon>
        <taxon>Scherffelia</taxon>
    </lineage>
</organism>
<keyword evidence="4 8" id="KW-0689">Ribosomal protein</keyword>
<dbReference type="EMBL" id="KU167098">
    <property type="protein sequence ID" value="AMP43384.1"/>
    <property type="molecule type" value="Genomic_DNA"/>
</dbReference>
<dbReference type="Gene3D" id="3.30.300.20">
    <property type="match status" value="1"/>
</dbReference>
<protein>
    <recommendedName>
        <fullName evidence="6">Small ribosomal subunit protein uS3c</fullName>
    </recommendedName>
</protein>
<keyword evidence="5 8" id="KW-0687">Ribonucleoprotein</keyword>
<reference evidence="10" key="1">
    <citation type="journal article" date="2016" name="PLoS ONE">
        <title>Distinctive Architecture of the Chloroplast Genome in the Chlorodendrophycean Green Algae Scherffelia dubia and Tetraselmis sp. CCMP 881.</title>
        <authorList>
            <person name="Turmel M."/>
            <person name="de Cambiaire J.C."/>
            <person name="Otis C."/>
            <person name="Lemieux C."/>
        </authorList>
    </citation>
    <scope>NUCLEOTIDE SEQUENCE</scope>
</reference>
<dbReference type="NCBIfam" id="TIGR01009">
    <property type="entry name" value="rpsC_bact"/>
    <property type="match status" value="1"/>
</dbReference>
<evidence type="ECO:0000256" key="6">
    <source>
        <dbReference type="ARBA" id="ARBA00035154"/>
    </source>
</evidence>
<feature type="domain" description="KH type-2" evidence="9">
    <location>
        <begin position="39"/>
        <end position="131"/>
    </location>
</feature>
<dbReference type="RefSeq" id="YP_009241477.1">
    <property type="nucleotide sequence ID" value="NC_029807.1"/>
</dbReference>
<evidence type="ECO:0000259" key="9">
    <source>
        <dbReference type="PROSITE" id="PS50823"/>
    </source>
</evidence>
<dbReference type="InterPro" id="IPR036419">
    <property type="entry name" value="Ribosomal_S3_C_sf"/>
</dbReference>
<evidence type="ECO:0000256" key="3">
    <source>
        <dbReference type="ARBA" id="ARBA00022884"/>
    </source>
</evidence>
<evidence type="ECO:0000313" key="10">
    <source>
        <dbReference type="EMBL" id="AMP43384.1"/>
    </source>
</evidence>
<dbReference type="GeneID" id="27209989"/>
<name>A0A142BY92_SCHDU</name>
<dbReference type="InterPro" id="IPR057258">
    <property type="entry name" value="Ribosomal_uS3"/>
</dbReference>
<dbReference type="InterPro" id="IPR009019">
    <property type="entry name" value="KH_sf_prok-type"/>
</dbReference>
<dbReference type="PANTHER" id="PTHR11760">
    <property type="entry name" value="30S/40S RIBOSOMAL PROTEIN S3"/>
    <property type="match status" value="1"/>
</dbReference>
<dbReference type="AlphaFoldDB" id="A0A142BY92"/>
<dbReference type="GO" id="GO:0019843">
    <property type="term" value="F:rRNA binding"/>
    <property type="evidence" value="ECO:0007669"/>
    <property type="project" value="UniProtKB-KW"/>
</dbReference>
<evidence type="ECO:0000256" key="8">
    <source>
        <dbReference type="RuleBase" id="RU003624"/>
    </source>
</evidence>
<dbReference type="GO" id="GO:0022627">
    <property type="term" value="C:cytosolic small ribosomal subunit"/>
    <property type="evidence" value="ECO:0007669"/>
    <property type="project" value="TreeGrafter"/>
</dbReference>
<evidence type="ECO:0000256" key="7">
    <source>
        <dbReference type="PROSITE-ProRule" id="PRU00118"/>
    </source>
</evidence>
<gene>
    <name evidence="10" type="primary">rps3</name>
</gene>
<evidence type="ECO:0000256" key="4">
    <source>
        <dbReference type="ARBA" id="ARBA00022980"/>
    </source>
</evidence>
<dbReference type="PROSITE" id="PS00548">
    <property type="entry name" value="RIBOSOMAL_S3"/>
    <property type="match status" value="1"/>
</dbReference>
<comment type="similarity">
    <text evidence="1 8">Belongs to the universal ribosomal protein uS3 family.</text>
</comment>
<dbReference type="GO" id="GO:0003735">
    <property type="term" value="F:structural constituent of ribosome"/>
    <property type="evidence" value="ECO:0007669"/>
    <property type="project" value="InterPro"/>
</dbReference>
<dbReference type="SUPFAM" id="SSF54814">
    <property type="entry name" value="Prokaryotic type KH domain (KH-domain type II)"/>
    <property type="match status" value="1"/>
</dbReference>
<keyword evidence="10" id="KW-0934">Plastid</keyword>
<geneLocation type="plastid" evidence="10"/>
<keyword evidence="3 7" id="KW-0694">RNA-binding</keyword>
<evidence type="ECO:0000256" key="1">
    <source>
        <dbReference type="ARBA" id="ARBA00010761"/>
    </source>
</evidence>
<dbReference type="InterPro" id="IPR004044">
    <property type="entry name" value="KH_dom_type_2"/>
</dbReference>
<dbReference type="PANTHER" id="PTHR11760:SF19">
    <property type="entry name" value="SMALL RIBOSOMAL SUBUNIT PROTEIN US3C"/>
    <property type="match status" value="1"/>
</dbReference>
<dbReference type="Gene3D" id="3.30.1140.32">
    <property type="entry name" value="Ribosomal protein S3, C-terminal domain"/>
    <property type="match status" value="1"/>
</dbReference>
<dbReference type="InterPro" id="IPR015946">
    <property type="entry name" value="KH_dom-like_a/b"/>
</dbReference>
<evidence type="ECO:0000256" key="5">
    <source>
        <dbReference type="ARBA" id="ARBA00023274"/>
    </source>
</evidence>
<dbReference type="Pfam" id="PF00189">
    <property type="entry name" value="Ribosomal_S3_C"/>
    <property type="match status" value="1"/>
</dbReference>
<evidence type="ECO:0000256" key="2">
    <source>
        <dbReference type="ARBA" id="ARBA00022730"/>
    </source>
</evidence>
<dbReference type="InterPro" id="IPR018280">
    <property type="entry name" value="Ribosomal_uS3_CS"/>
</dbReference>
<dbReference type="SUPFAM" id="SSF54821">
    <property type="entry name" value="Ribosomal protein S3 C-terminal domain"/>
    <property type="match status" value="1"/>
</dbReference>
<proteinExistence type="inferred from homology"/>